<name>A0ACC1DCW0_9NEOP</name>
<evidence type="ECO:0000313" key="2">
    <source>
        <dbReference type="Proteomes" id="UP000824533"/>
    </source>
</evidence>
<comment type="caution">
    <text evidence="1">The sequence shown here is derived from an EMBL/GenBank/DDBJ whole genome shotgun (WGS) entry which is preliminary data.</text>
</comment>
<dbReference type="Proteomes" id="UP000824533">
    <property type="component" value="Linkage Group LG05"/>
</dbReference>
<organism evidence="1 2">
    <name type="scientific">Dendrolimus kikuchii</name>
    <dbReference type="NCBI Taxonomy" id="765133"/>
    <lineage>
        <taxon>Eukaryota</taxon>
        <taxon>Metazoa</taxon>
        <taxon>Ecdysozoa</taxon>
        <taxon>Arthropoda</taxon>
        <taxon>Hexapoda</taxon>
        <taxon>Insecta</taxon>
        <taxon>Pterygota</taxon>
        <taxon>Neoptera</taxon>
        <taxon>Endopterygota</taxon>
        <taxon>Lepidoptera</taxon>
        <taxon>Glossata</taxon>
        <taxon>Ditrysia</taxon>
        <taxon>Bombycoidea</taxon>
        <taxon>Lasiocampidae</taxon>
        <taxon>Dendrolimus</taxon>
    </lineage>
</organism>
<protein>
    <submittedName>
        <fullName evidence="1">Uncharacterized protein</fullName>
    </submittedName>
</protein>
<proteinExistence type="predicted"/>
<reference evidence="1 2" key="1">
    <citation type="journal article" date="2021" name="Front. Genet.">
        <title>Chromosome-Level Genome Assembly Reveals Significant Gene Expansion in the Toll and IMD Signaling Pathways of Dendrolimus kikuchii.</title>
        <authorList>
            <person name="Zhou J."/>
            <person name="Wu P."/>
            <person name="Xiong Z."/>
            <person name="Liu N."/>
            <person name="Zhao N."/>
            <person name="Ji M."/>
            <person name="Qiu Y."/>
            <person name="Yang B."/>
        </authorList>
    </citation>
    <scope>NUCLEOTIDE SEQUENCE [LARGE SCALE GENOMIC DNA]</scope>
    <source>
        <strain evidence="1">Ann1</strain>
    </source>
</reference>
<sequence length="542" mass="61127">MSSTLNIDDNIELITLKARQDSLFEVLQLIYKKSLQAFDSTECLQCFQGYAATLDNIRTQFKDIANRYNEQLLLSVPGAVPDYETMIPFEEIYCKIKAIIRRVESKNCNNVINGRPTALQSPVAVSSTSMQTLQFSAQPDPYIPQTFLTNADLSFSSVPSSLNNSQVFSSRNETIPISMASYSHDVEIGDRTAFHIPASTLAVPSKSLSFSAQPTCDIHSLPQSLVDNATPASSDVANPHHISYNVSVTSMNSEISSVDNSDDDNNATHDCQDVHYRASLLPITAESLLKSILSGPLIKRHCGFKSNYYKLPRNTLFIKGKYNISFEDIADIRLSRFSNSHPLAYTMFNAPALFKYSLLPRFLSPNMVYNNFNILYPTVRTVLGYDISSPATFKIPHGSFINYNIFVRVRLTLLRRTLCNPRKNTASLPNIEYYNWHDDYRRKVSALIYYIPRTIILVRNKTSLKARVLLGLSYKNITALCLSDILLSNHSLNISNDVIMEKNSIDIGLRVIPGHHRVFKYNSCIKPTRVNINFSLRQIPLI</sequence>
<keyword evidence="2" id="KW-1185">Reference proteome</keyword>
<dbReference type="EMBL" id="CM034391">
    <property type="protein sequence ID" value="KAJ0181452.1"/>
    <property type="molecule type" value="Genomic_DNA"/>
</dbReference>
<gene>
    <name evidence="1" type="ORF">K1T71_003537</name>
</gene>
<evidence type="ECO:0000313" key="1">
    <source>
        <dbReference type="EMBL" id="KAJ0181452.1"/>
    </source>
</evidence>
<accession>A0ACC1DCW0</accession>